<proteinExistence type="predicted"/>
<gene>
    <name evidence="2" type="ORF">BZZ03_11255</name>
</gene>
<dbReference type="EMBL" id="MUIZ01000014">
    <property type="protein sequence ID" value="OUK02765.1"/>
    <property type="molecule type" value="Genomic_DNA"/>
</dbReference>
<dbReference type="InterPro" id="IPR002560">
    <property type="entry name" value="Transposase_DDE"/>
</dbReference>
<accession>A0A252CAE4</accession>
<dbReference type="PANTHER" id="PTHR33498">
    <property type="entry name" value="TRANSPOSASE FOR INSERTION SEQUENCE ELEMENT IS1557"/>
    <property type="match status" value="1"/>
</dbReference>
<dbReference type="Pfam" id="PF01610">
    <property type="entry name" value="DDE_Tnp_ISL3"/>
    <property type="match status" value="1"/>
</dbReference>
<sequence length="121" mass="13844">MKKRHNYGSLLIDFQTRKVIDLILYRSQTEVSEWLQKFPSLSYIIRDGAQSFRNAIFDAFPDVIQISDRFHVLKSLTDHAMKAKGLSSIPTVIYKPVRTRTSLCSFCASLSICTYLSFNSG</sequence>
<organism evidence="2 3">
    <name type="scientific">Lactococcus petauri</name>
    <dbReference type="NCBI Taxonomy" id="1940789"/>
    <lineage>
        <taxon>Bacteria</taxon>
        <taxon>Bacillati</taxon>
        <taxon>Bacillota</taxon>
        <taxon>Bacilli</taxon>
        <taxon>Lactobacillales</taxon>
        <taxon>Streptococcaceae</taxon>
        <taxon>Lactococcus</taxon>
    </lineage>
</organism>
<dbReference type="AlphaFoldDB" id="A0A252CAE4"/>
<evidence type="ECO:0000313" key="3">
    <source>
        <dbReference type="Proteomes" id="UP000194606"/>
    </source>
</evidence>
<dbReference type="InterPro" id="IPR047951">
    <property type="entry name" value="Transpos_ISL3"/>
</dbReference>
<dbReference type="Proteomes" id="UP000194606">
    <property type="component" value="Unassembled WGS sequence"/>
</dbReference>
<feature type="domain" description="Transposase IS204/IS1001/IS1096/IS1165 DDE" evidence="1">
    <location>
        <begin position="2"/>
        <end position="81"/>
    </location>
</feature>
<evidence type="ECO:0000259" key="1">
    <source>
        <dbReference type="Pfam" id="PF01610"/>
    </source>
</evidence>
<reference evidence="2 3" key="1">
    <citation type="submission" date="2017-02" db="EMBL/GenBank/DDBJ databases">
        <authorList>
            <person name="Peterson S.W."/>
        </authorList>
    </citation>
    <scope>NUCLEOTIDE SEQUENCE [LARGE SCALE GENOMIC DNA]</scope>
    <source>
        <strain evidence="2">159469</strain>
    </source>
</reference>
<dbReference type="PANTHER" id="PTHR33498:SF1">
    <property type="entry name" value="TRANSPOSASE FOR INSERTION SEQUENCE ELEMENT IS1557"/>
    <property type="match status" value="1"/>
</dbReference>
<name>A0A252CAE4_9LACT</name>
<dbReference type="RefSeq" id="WP_086583341.1">
    <property type="nucleotide sequence ID" value="NZ_MUIZ01000014.1"/>
</dbReference>
<comment type="caution">
    <text evidence="2">The sequence shown here is derived from an EMBL/GenBank/DDBJ whole genome shotgun (WGS) entry which is preliminary data.</text>
</comment>
<protein>
    <recommendedName>
        <fullName evidence="1">Transposase IS204/IS1001/IS1096/IS1165 DDE domain-containing protein</fullName>
    </recommendedName>
</protein>
<evidence type="ECO:0000313" key="2">
    <source>
        <dbReference type="EMBL" id="OUK02765.1"/>
    </source>
</evidence>